<keyword evidence="5" id="KW-0325">Glycoprotein</keyword>
<keyword evidence="7" id="KW-1185">Reference proteome</keyword>
<evidence type="ECO:0000256" key="3">
    <source>
        <dbReference type="ARBA" id="ARBA00022525"/>
    </source>
</evidence>
<dbReference type="InterPro" id="IPR036941">
    <property type="entry name" value="Rcpt_L-dom_sf"/>
</dbReference>
<keyword evidence="4" id="KW-0732">Signal</keyword>
<evidence type="ECO:0000256" key="1">
    <source>
        <dbReference type="ARBA" id="ARBA00004191"/>
    </source>
</evidence>
<evidence type="ECO:0000256" key="2">
    <source>
        <dbReference type="ARBA" id="ARBA00022512"/>
    </source>
</evidence>
<dbReference type="InterPro" id="IPR051648">
    <property type="entry name" value="CWI-Assembly_Regulator"/>
</dbReference>
<dbReference type="PANTHER" id="PTHR31018">
    <property type="entry name" value="SPORULATION-SPECIFIC PROTEIN-RELATED"/>
    <property type="match status" value="1"/>
</dbReference>
<keyword evidence="2" id="KW-0134">Cell wall</keyword>
<proteinExistence type="predicted"/>
<dbReference type="SUPFAM" id="SSF52058">
    <property type="entry name" value="L domain-like"/>
    <property type="match status" value="1"/>
</dbReference>
<reference evidence="6" key="1">
    <citation type="submission" date="2021-12" db="EMBL/GenBank/DDBJ databases">
        <authorList>
            <person name="Rodrigo-Torres L."/>
            <person name="Arahal R. D."/>
            <person name="Lucena T."/>
        </authorList>
    </citation>
    <scope>NUCLEOTIDE SEQUENCE</scope>
    <source>
        <strain evidence="6">CECT 8419</strain>
    </source>
</reference>
<evidence type="ECO:0008006" key="8">
    <source>
        <dbReference type="Google" id="ProtNLM"/>
    </source>
</evidence>
<keyword evidence="3" id="KW-0964">Secreted</keyword>
<comment type="subcellular location">
    <subcellularLocation>
        <location evidence="1">Secreted</location>
        <location evidence="1">Cell wall</location>
    </subcellularLocation>
</comment>
<dbReference type="Gene3D" id="2.60.40.10">
    <property type="entry name" value="Immunoglobulins"/>
    <property type="match status" value="1"/>
</dbReference>
<dbReference type="RefSeq" id="WP_238749025.1">
    <property type="nucleotide sequence ID" value="NZ_CAKLPZ010000001.1"/>
</dbReference>
<sequence>MYSLAGARDRLLAVSRSFIVFLFLCTCVPALGQNPYTDTSGDPDAVLLFDQQADLDAFVNANGKYTSSNIGITLNGNNATDPLTDLSNLSDLTDINGRLTIIGWGTDEQAATTGDPLSAFGALTLLNNLEIGDFDVNNLGVTAVSAPLLTIVDVRAQIRNCNNLVTISFPELTQVDNTLIIDTLRNVETLSFPKLTTVGRTLQLEELDKVTNLDGFGALSSISTNLSLLRLPALTSVTGLGATVPGGRPRYNLKRFILRGSPLIEDISSILADVQLGFKVVNNAALTTIGTGFAPRNGRLDELLIQNCPELTSIAGLLQGSSPVAVVKYEVLENDALTDLGTAPLNVSERIEIIENTVVTALPDFSPTTNLAGTLLVGANPALTTIGSLNNVRFVAGDVNFSLNPSLPSLTGLELLEQVGALTISFNAQLTTLDPLASLTTILNSLTVVSNSQLEDCCALPCQTTVSGQPIDGNNGAVTFGSNKSGGSCENKQAVQEACTDCGATPVDWAHFTGDRQGRHGAQLHWATYGEQDNAGFAVERSVDGQPFTQIAWVAGAGDSRQQRDYGYLDTAAPAATLYYRLRQVDHDGTEDYSPIVALAGTTAMEAVSCYPNPPVGGRTQLLLPPTWNAERITLLLADALGRAYHPQWTRTGQRIDLEVGELPTGPYVLLVADGARRQQVRLVVR</sequence>
<evidence type="ECO:0000256" key="5">
    <source>
        <dbReference type="ARBA" id="ARBA00023180"/>
    </source>
</evidence>
<accession>A0ABM9AVW0</accession>
<name>A0ABM9AVW0_9BACT</name>
<dbReference type="PANTHER" id="PTHR31018:SF3">
    <property type="entry name" value="RECEPTOR PROTEIN-TYROSINE KINASE"/>
    <property type="match status" value="1"/>
</dbReference>
<dbReference type="Proteomes" id="UP000837803">
    <property type="component" value="Unassembled WGS sequence"/>
</dbReference>
<dbReference type="EMBL" id="CAKLPZ010000001">
    <property type="protein sequence ID" value="CAH0998778.1"/>
    <property type="molecule type" value="Genomic_DNA"/>
</dbReference>
<comment type="caution">
    <text evidence="6">The sequence shown here is derived from an EMBL/GenBank/DDBJ whole genome shotgun (WGS) entry which is preliminary data.</text>
</comment>
<evidence type="ECO:0000256" key="4">
    <source>
        <dbReference type="ARBA" id="ARBA00022729"/>
    </source>
</evidence>
<gene>
    <name evidence="6" type="ORF">LEM8419_00119</name>
</gene>
<evidence type="ECO:0000313" key="6">
    <source>
        <dbReference type="EMBL" id="CAH0998778.1"/>
    </source>
</evidence>
<dbReference type="Gene3D" id="3.80.20.20">
    <property type="entry name" value="Receptor L-domain"/>
    <property type="match status" value="1"/>
</dbReference>
<dbReference type="InterPro" id="IPR013783">
    <property type="entry name" value="Ig-like_fold"/>
</dbReference>
<protein>
    <recommendedName>
        <fullName evidence="8">T9SS type A sorting domain-containing protein</fullName>
    </recommendedName>
</protein>
<organism evidence="6 7">
    <name type="scientific">Neolewinella maritima</name>
    <dbReference type="NCBI Taxonomy" id="1383882"/>
    <lineage>
        <taxon>Bacteria</taxon>
        <taxon>Pseudomonadati</taxon>
        <taxon>Bacteroidota</taxon>
        <taxon>Saprospiria</taxon>
        <taxon>Saprospirales</taxon>
        <taxon>Lewinellaceae</taxon>
        <taxon>Neolewinella</taxon>
    </lineage>
</organism>
<evidence type="ECO:0000313" key="7">
    <source>
        <dbReference type="Proteomes" id="UP000837803"/>
    </source>
</evidence>